<keyword evidence="1" id="KW-0472">Membrane</keyword>
<feature type="transmembrane region" description="Helical" evidence="1">
    <location>
        <begin position="157"/>
        <end position="179"/>
    </location>
</feature>
<proteinExistence type="predicted"/>
<name>I0H6U6_ACTM4</name>
<feature type="transmembrane region" description="Helical" evidence="1">
    <location>
        <begin position="186"/>
        <end position="207"/>
    </location>
</feature>
<evidence type="ECO:0000313" key="3">
    <source>
        <dbReference type="Proteomes" id="UP000007882"/>
    </source>
</evidence>
<dbReference type="Proteomes" id="UP000007882">
    <property type="component" value="Chromosome"/>
</dbReference>
<gene>
    <name evidence="2" type="ordered locus">AMIS_35130</name>
</gene>
<sequence length="262" mass="25991">MTTTTIDPVRVRPAYRLRFGGVLAGEWTKFASLRSTWVTTGVSAVLLVALGLLAAAVSVEGMDAVSVALAGSTLASLAVGVLGALIGATEYTTGMVRATFVAVPGRTPVLWAKALVAGGVSFAVMTAGALLAFMLGAPMLDSGVTALGLGDEGVLRALVGAGAYLGLVAVLGVALGMLLRSSAASIAVLAGALLILPGVFMLLPGSLAETLSPYLPSNAGSAIMSLQTADGSLGPWAGLAVFAGYVVVALGAAAYRLKKADA</sequence>
<organism evidence="2 3">
    <name type="scientific">Actinoplanes missouriensis (strain ATCC 14538 / DSM 43046 / CBS 188.64 / JCM 3121 / NBRC 102363 / NCIMB 12654 / NRRL B-3342 / UNCC 431)</name>
    <dbReference type="NCBI Taxonomy" id="512565"/>
    <lineage>
        <taxon>Bacteria</taxon>
        <taxon>Bacillati</taxon>
        <taxon>Actinomycetota</taxon>
        <taxon>Actinomycetes</taxon>
        <taxon>Micromonosporales</taxon>
        <taxon>Micromonosporaceae</taxon>
        <taxon>Actinoplanes</taxon>
    </lineage>
</organism>
<dbReference type="eggNOG" id="COG1277">
    <property type="taxonomic scope" value="Bacteria"/>
</dbReference>
<dbReference type="HOGENOM" id="CLU_051674_1_1_11"/>
<keyword evidence="1" id="KW-1133">Transmembrane helix</keyword>
<protein>
    <submittedName>
        <fullName evidence="2">Putative ABC transporter permease protein</fullName>
    </submittedName>
</protein>
<keyword evidence="3" id="KW-1185">Reference proteome</keyword>
<dbReference type="PATRIC" id="fig|512565.3.peg.3509"/>
<dbReference type="OrthoDB" id="3297477at2"/>
<feature type="transmembrane region" description="Helical" evidence="1">
    <location>
        <begin position="110"/>
        <end position="137"/>
    </location>
</feature>
<accession>I0H6U6</accession>
<evidence type="ECO:0000256" key="1">
    <source>
        <dbReference type="SAM" id="Phobius"/>
    </source>
</evidence>
<dbReference type="AlphaFoldDB" id="I0H6U6"/>
<dbReference type="STRING" id="512565.AMIS_35130"/>
<dbReference type="KEGG" id="ams:AMIS_35130"/>
<feature type="transmembrane region" description="Helical" evidence="1">
    <location>
        <begin position="37"/>
        <end position="59"/>
    </location>
</feature>
<feature type="transmembrane region" description="Helical" evidence="1">
    <location>
        <begin position="236"/>
        <end position="257"/>
    </location>
</feature>
<dbReference type="RefSeq" id="WP_014443627.1">
    <property type="nucleotide sequence ID" value="NC_017093.1"/>
</dbReference>
<evidence type="ECO:0000313" key="2">
    <source>
        <dbReference type="EMBL" id="BAL88733.1"/>
    </source>
</evidence>
<dbReference type="EMBL" id="AP012319">
    <property type="protein sequence ID" value="BAL88733.1"/>
    <property type="molecule type" value="Genomic_DNA"/>
</dbReference>
<feature type="transmembrane region" description="Helical" evidence="1">
    <location>
        <begin position="65"/>
        <end position="89"/>
    </location>
</feature>
<reference evidence="2 3" key="1">
    <citation type="submission" date="2012-02" db="EMBL/GenBank/DDBJ databases">
        <title>Complete genome sequence of Actinoplanes missouriensis 431 (= NBRC 102363).</title>
        <authorList>
            <person name="Ohnishi Y."/>
            <person name="Ishikawa J."/>
            <person name="Sekine M."/>
            <person name="Hosoyama A."/>
            <person name="Harada T."/>
            <person name="Narita H."/>
            <person name="Hata T."/>
            <person name="Konno Y."/>
            <person name="Tutikane K."/>
            <person name="Fujita N."/>
            <person name="Horinouchi S."/>
            <person name="Hayakawa M."/>
        </authorList>
    </citation>
    <scope>NUCLEOTIDE SEQUENCE [LARGE SCALE GENOMIC DNA]</scope>
    <source>
        <strain evidence="3">ATCC 14538 / DSM 43046 / CBS 188.64 / JCM 3121 / NBRC 102363 / NCIMB 12654 / NRRL B-3342 / UNCC 431</strain>
    </source>
</reference>
<keyword evidence="1" id="KW-0812">Transmembrane</keyword>